<dbReference type="Gene3D" id="3.40.190.10">
    <property type="entry name" value="Periplasmic binding protein-like II"/>
    <property type="match status" value="2"/>
</dbReference>
<dbReference type="GO" id="GO:0000976">
    <property type="term" value="F:transcription cis-regulatory region binding"/>
    <property type="evidence" value="ECO:0007669"/>
    <property type="project" value="TreeGrafter"/>
</dbReference>
<dbReference type="SUPFAM" id="SSF53850">
    <property type="entry name" value="Periplasmic binding protein-like II"/>
    <property type="match status" value="1"/>
</dbReference>
<dbReference type="OrthoDB" id="3252676at2"/>
<dbReference type="InterPro" id="IPR005119">
    <property type="entry name" value="LysR_subst-bd"/>
</dbReference>
<evidence type="ECO:0000256" key="3">
    <source>
        <dbReference type="ARBA" id="ARBA00023125"/>
    </source>
</evidence>
<dbReference type="InterPro" id="IPR000847">
    <property type="entry name" value="LysR_HTH_N"/>
</dbReference>
<evidence type="ECO:0000256" key="1">
    <source>
        <dbReference type="ARBA" id="ARBA00009437"/>
    </source>
</evidence>
<gene>
    <name evidence="6" type="ORF">FCL40_10145</name>
</gene>
<dbReference type="GO" id="GO:0003700">
    <property type="term" value="F:DNA-binding transcription factor activity"/>
    <property type="evidence" value="ECO:0007669"/>
    <property type="project" value="InterPro"/>
</dbReference>
<evidence type="ECO:0000259" key="5">
    <source>
        <dbReference type="PROSITE" id="PS50931"/>
    </source>
</evidence>
<dbReference type="Gene3D" id="1.10.10.10">
    <property type="entry name" value="Winged helix-like DNA-binding domain superfamily/Winged helix DNA-binding domain"/>
    <property type="match status" value="1"/>
</dbReference>
<keyword evidence="7" id="KW-1185">Reference proteome</keyword>
<proteinExistence type="inferred from homology"/>
<dbReference type="InterPro" id="IPR036388">
    <property type="entry name" value="WH-like_DNA-bd_sf"/>
</dbReference>
<dbReference type="PANTHER" id="PTHR30126:SF91">
    <property type="entry name" value="LYSR FAMILY TRANSCRIPTIONAL REGULATOR"/>
    <property type="match status" value="1"/>
</dbReference>
<dbReference type="Proteomes" id="UP000305674">
    <property type="component" value="Unassembled WGS sequence"/>
</dbReference>
<dbReference type="Pfam" id="PF03466">
    <property type="entry name" value="LysR_substrate"/>
    <property type="match status" value="1"/>
</dbReference>
<dbReference type="PROSITE" id="PS50931">
    <property type="entry name" value="HTH_LYSR"/>
    <property type="match status" value="1"/>
</dbReference>
<dbReference type="InterPro" id="IPR036390">
    <property type="entry name" value="WH_DNA-bd_sf"/>
</dbReference>
<dbReference type="FunFam" id="1.10.10.10:FF:000001">
    <property type="entry name" value="LysR family transcriptional regulator"/>
    <property type="match status" value="1"/>
</dbReference>
<feature type="domain" description="HTH lysR-type" evidence="5">
    <location>
        <begin position="1"/>
        <end position="60"/>
    </location>
</feature>
<keyword evidence="4" id="KW-0804">Transcription</keyword>
<comment type="caution">
    <text evidence="6">The sequence shown here is derived from an EMBL/GenBank/DDBJ whole genome shotgun (WGS) entry which is preliminary data.</text>
</comment>
<dbReference type="PRINTS" id="PR00039">
    <property type="entry name" value="HTHLYSR"/>
</dbReference>
<evidence type="ECO:0000313" key="6">
    <source>
        <dbReference type="EMBL" id="TKB48991.1"/>
    </source>
</evidence>
<evidence type="ECO:0000313" key="7">
    <source>
        <dbReference type="Proteomes" id="UP000305674"/>
    </source>
</evidence>
<evidence type="ECO:0000256" key="4">
    <source>
        <dbReference type="ARBA" id="ARBA00023163"/>
    </source>
</evidence>
<dbReference type="PANTHER" id="PTHR30126">
    <property type="entry name" value="HTH-TYPE TRANSCRIPTIONAL REGULATOR"/>
    <property type="match status" value="1"/>
</dbReference>
<keyword evidence="2" id="KW-0805">Transcription regulation</keyword>
<evidence type="ECO:0000256" key="2">
    <source>
        <dbReference type="ARBA" id="ARBA00023015"/>
    </source>
</evidence>
<accession>A0A4U1BG52</accession>
<dbReference type="Pfam" id="PF00126">
    <property type="entry name" value="HTH_1"/>
    <property type="match status" value="1"/>
</dbReference>
<dbReference type="CDD" id="cd05466">
    <property type="entry name" value="PBP2_LTTR_substrate"/>
    <property type="match status" value="1"/>
</dbReference>
<reference evidence="6 7" key="1">
    <citation type="submission" date="2019-04" db="EMBL/GenBank/DDBJ databases">
        <authorList>
            <person name="Hwang J.C."/>
        </authorList>
    </citation>
    <scope>NUCLEOTIDE SEQUENCE [LARGE SCALE GENOMIC DNA]</scope>
    <source>
        <strain evidence="6 7">IMCC35001</strain>
    </source>
</reference>
<name>A0A4U1BG52_9GAMM</name>
<dbReference type="AlphaFoldDB" id="A0A4U1BG52"/>
<comment type="similarity">
    <text evidence="1">Belongs to the LysR transcriptional regulatory family.</text>
</comment>
<dbReference type="EMBL" id="SWCI01000005">
    <property type="protein sequence ID" value="TKB48991.1"/>
    <property type="molecule type" value="Genomic_DNA"/>
</dbReference>
<sequence length="300" mass="33739">MKLQLEAVRAFVAAADEGSFTAAGRQLNKTQAAISQQVQNLEIDLGFHLFCRQGKYPKLTDKGQRLLKDARMMLSQVEHFSEQARSLEGVAEPRLRIGIDPLVGTPGLIATLSDFSRQFPQVELYLVQQNSQSLLRQLGDGRLDAVLGLFPKADLVDYTGVDAFPIASHWVASPRLADALGAPLTYTNLSRSRLLLPTNLPEPSMRKMADMLQVWQVEDLNTLLSFCREGIGISCLPDFVIRQDMALGRLIRIQFDFDRISKFEWRATLLWPNGHRFHEAGLWLLNQMTLEAGRRPAHQS</sequence>
<dbReference type="SUPFAM" id="SSF46785">
    <property type="entry name" value="Winged helix' DNA-binding domain"/>
    <property type="match status" value="1"/>
</dbReference>
<dbReference type="RefSeq" id="WP_136853184.1">
    <property type="nucleotide sequence ID" value="NZ_SWCI01000005.1"/>
</dbReference>
<keyword evidence="3" id="KW-0238">DNA-binding</keyword>
<organism evidence="6 7">
    <name type="scientific">Ferrimonas sediminicola</name>
    <dbReference type="NCBI Taxonomy" id="2569538"/>
    <lineage>
        <taxon>Bacteria</taxon>
        <taxon>Pseudomonadati</taxon>
        <taxon>Pseudomonadota</taxon>
        <taxon>Gammaproteobacteria</taxon>
        <taxon>Alteromonadales</taxon>
        <taxon>Ferrimonadaceae</taxon>
        <taxon>Ferrimonas</taxon>
    </lineage>
</organism>
<protein>
    <submittedName>
        <fullName evidence="6">LysR family transcriptional regulator</fullName>
    </submittedName>
</protein>